<sequence length="53" mass="6324">MRHKQPFLLFKISCYPLLYKDFGEISRDNSNFVYEICQAAKNKWVQLDGRNVV</sequence>
<evidence type="ECO:0000313" key="1">
    <source>
        <dbReference type="EMBL" id="EEG31973.1"/>
    </source>
</evidence>
<comment type="caution">
    <text evidence="1">The sequence shown here is derived from an EMBL/GenBank/DDBJ whole genome shotgun (WGS) entry which is preliminary data.</text>
</comment>
<dbReference type="AlphaFoldDB" id="C0E971"/>
<dbReference type="EMBL" id="ACEC01000018">
    <property type="protein sequence ID" value="EEG31973.1"/>
    <property type="molecule type" value="Genomic_DNA"/>
</dbReference>
<name>C0E971_9FIRM</name>
<dbReference type="STRING" id="537013.CLOSTMETH_00368"/>
<dbReference type="Proteomes" id="UP000003340">
    <property type="component" value="Unassembled WGS sequence"/>
</dbReference>
<reference evidence="1 2" key="2">
    <citation type="submission" date="2009-02" db="EMBL/GenBank/DDBJ databases">
        <title>Draft genome sequence of Clostridium methylpentosum (DSM 5476).</title>
        <authorList>
            <person name="Sudarsanam P."/>
            <person name="Ley R."/>
            <person name="Guruge J."/>
            <person name="Turnbaugh P.J."/>
            <person name="Mahowald M."/>
            <person name="Liep D."/>
            <person name="Gordon J."/>
        </authorList>
    </citation>
    <scope>NUCLEOTIDE SEQUENCE [LARGE SCALE GENOMIC DNA]</scope>
    <source>
        <strain evidence="1 2">DSM 5476</strain>
    </source>
</reference>
<keyword evidence="2" id="KW-1185">Reference proteome</keyword>
<evidence type="ECO:0000313" key="2">
    <source>
        <dbReference type="Proteomes" id="UP000003340"/>
    </source>
</evidence>
<gene>
    <name evidence="1" type="ORF">CLOSTMETH_00368</name>
</gene>
<dbReference type="HOGENOM" id="CLU_3060206_0_0_9"/>
<organism evidence="1 2">
    <name type="scientific">[Clostridium] methylpentosum DSM 5476</name>
    <dbReference type="NCBI Taxonomy" id="537013"/>
    <lineage>
        <taxon>Bacteria</taxon>
        <taxon>Bacillati</taxon>
        <taxon>Bacillota</taxon>
        <taxon>Clostridia</taxon>
        <taxon>Eubacteriales</taxon>
        <taxon>Oscillospiraceae</taxon>
        <taxon>Oscillospiraceae incertae sedis</taxon>
    </lineage>
</organism>
<protein>
    <submittedName>
        <fullName evidence="1">Uncharacterized protein</fullName>
    </submittedName>
</protein>
<reference evidence="1 2" key="1">
    <citation type="submission" date="2009-01" db="EMBL/GenBank/DDBJ databases">
        <authorList>
            <person name="Fulton L."/>
            <person name="Clifton S."/>
            <person name="Fulton B."/>
            <person name="Xu J."/>
            <person name="Minx P."/>
            <person name="Pepin K.H."/>
            <person name="Johnson M."/>
            <person name="Bhonagiri V."/>
            <person name="Nash W.E."/>
            <person name="Mardis E.R."/>
            <person name="Wilson R.K."/>
        </authorList>
    </citation>
    <scope>NUCLEOTIDE SEQUENCE [LARGE SCALE GENOMIC DNA]</scope>
    <source>
        <strain evidence="1 2">DSM 5476</strain>
    </source>
</reference>
<accession>C0E971</accession>
<proteinExistence type="predicted"/>